<proteinExistence type="inferred from homology"/>
<feature type="active site" description="Charge relay system" evidence="3">
    <location>
        <position position="309"/>
    </location>
</feature>
<accession>A0A6J4NGH5</accession>
<sequence>MAGHPVKIPAPLRPGDRIGVTSPSAGVAGRAVERIDFCIQWLRGRGYDVEVGACMDGSGVTSAPAGERAAELTRMLADPDIACVLPPWGGETAIDLVDLLDWDALTAADPTWVVGFSDIATLLVPLTTRLGWATVHGDNLADTPYAVPEGLVHWLDLAAAEGAVTQRDSGLVADWWWLEDVRATEWKRVGEGAWEVLGGGTVDVTGRLIGGCIETVANLAGTPYGDVRAWAERLDAPTVVYLEACEDDAVEICRNLHGLRLAGWFDHAAAVLVGRTKAPDHDQMTQREAVLDALGRLDLPIVVDLEIGHVPPHLPLVNGALARVVVDGDTREITQHLG</sequence>
<evidence type="ECO:0000259" key="4">
    <source>
        <dbReference type="Pfam" id="PF02016"/>
    </source>
</evidence>
<organism evidence="6">
    <name type="scientific">uncultured Nocardioides sp</name>
    <dbReference type="NCBI Taxonomy" id="198441"/>
    <lineage>
        <taxon>Bacteria</taxon>
        <taxon>Bacillati</taxon>
        <taxon>Actinomycetota</taxon>
        <taxon>Actinomycetes</taxon>
        <taxon>Propionibacteriales</taxon>
        <taxon>Nocardioidaceae</taxon>
        <taxon>Nocardioides</taxon>
        <taxon>environmental samples</taxon>
    </lineage>
</organism>
<feature type="active site" description="Nucleophile" evidence="3">
    <location>
        <position position="117"/>
    </location>
</feature>
<dbReference type="SUPFAM" id="SSF141986">
    <property type="entry name" value="LD-carboxypeptidase A C-terminal domain-like"/>
    <property type="match status" value="1"/>
</dbReference>
<feature type="domain" description="LD-carboxypeptidase N-terminal" evidence="4">
    <location>
        <begin position="18"/>
        <end position="137"/>
    </location>
</feature>
<evidence type="ECO:0000256" key="1">
    <source>
        <dbReference type="ARBA" id="ARBA00010233"/>
    </source>
</evidence>
<dbReference type="PANTHER" id="PTHR30237:SF5">
    <property type="entry name" value="CARBOXYPEPTIDASE VC_A0337-RELATED"/>
    <property type="match status" value="1"/>
</dbReference>
<dbReference type="EMBL" id="CADCUM010000086">
    <property type="protein sequence ID" value="CAA9387426.1"/>
    <property type="molecule type" value="Genomic_DNA"/>
</dbReference>
<comment type="similarity">
    <text evidence="1">Belongs to the peptidase S66 family.</text>
</comment>
<dbReference type="InterPro" id="IPR029062">
    <property type="entry name" value="Class_I_gatase-like"/>
</dbReference>
<feature type="active site" description="Charge relay system" evidence="3">
    <location>
        <position position="243"/>
    </location>
</feature>
<protein>
    <submittedName>
        <fullName evidence="6">Microcin C7 self-immunity protein mccF</fullName>
    </submittedName>
</protein>
<dbReference type="GO" id="GO:0016787">
    <property type="term" value="F:hydrolase activity"/>
    <property type="evidence" value="ECO:0007669"/>
    <property type="project" value="UniProtKB-KW"/>
</dbReference>
<evidence type="ECO:0000259" key="5">
    <source>
        <dbReference type="Pfam" id="PF17676"/>
    </source>
</evidence>
<name>A0A6J4NGH5_9ACTN</name>
<dbReference type="SUPFAM" id="SSF52317">
    <property type="entry name" value="Class I glutamine amidotransferase-like"/>
    <property type="match status" value="1"/>
</dbReference>
<dbReference type="InterPro" id="IPR027461">
    <property type="entry name" value="Carboxypeptidase_A_C_sf"/>
</dbReference>
<dbReference type="InterPro" id="IPR003507">
    <property type="entry name" value="S66_fam"/>
</dbReference>
<gene>
    <name evidence="6" type="ORF">AVDCRST_MAG32-2088</name>
</gene>
<dbReference type="PIRSF" id="PIRSF028757">
    <property type="entry name" value="LD-carboxypeptidase"/>
    <property type="match status" value="1"/>
</dbReference>
<dbReference type="PANTHER" id="PTHR30237">
    <property type="entry name" value="MURAMOYLTETRAPEPTIDE CARBOXYPEPTIDASE"/>
    <property type="match status" value="1"/>
</dbReference>
<dbReference type="Gene3D" id="3.50.30.60">
    <property type="entry name" value="LD-carboxypeptidase A C-terminal domain-like"/>
    <property type="match status" value="1"/>
</dbReference>
<dbReference type="InterPro" id="IPR040449">
    <property type="entry name" value="Peptidase_S66_N"/>
</dbReference>
<dbReference type="Pfam" id="PF17676">
    <property type="entry name" value="Peptidase_S66C"/>
    <property type="match status" value="1"/>
</dbReference>
<dbReference type="AlphaFoldDB" id="A0A6J4NGH5"/>
<dbReference type="InterPro" id="IPR040921">
    <property type="entry name" value="Peptidase_S66C"/>
</dbReference>
<evidence type="ECO:0000256" key="3">
    <source>
        <dbReference type="PIRSR" id="PIRSR028757-1"/>
    </source>
</evidence>
<keyword evidence="2" id="KW-0378">Hydrolase</keyword>
<reference evidence="6" key="1">
    <citation type="submission" date="2020-02" db="EMBL/GenBank/DDBJ databases">
        <authorList>
            <person name="Meier V. D."/>
        </authorList>
    </citation>
    <scope>NUCLEOTIDE SEQUENCE</scope>
    <source>
        <strain evidence="6">AVDCRST_MAG32</strain>
    </source>
</reference>
<evidence type="ECO:0000256" key="2">
    <source>
        <dbReference type="ARBA" id="ARBA00022801"/>
    </source>
</evidence>
<feature type="domain" description="LD-carboxypeptidase C-terminal" evidence="5">
    <location>
        <begin position="205"/>
        <end position="324"/>
    </location>
</feature>
<dbReference type="InterPro" id="IPR027478">
    <property type="entry name" value="LdcA_N"/>
</dbReference>
<dbReference type="Pfam" id="PF02016">
    <property type="entry name" value="Peptidase_S66"/>
    <property type="match status" value="1"/>
</dbReference>
<dbReference type="CDD" id="cd07062">
    <property type="entry name" value="Peptidase_S66_mccF_like"/>
    <property type="match status" value="1"/>
</dbReference>
<evidence type="ECO:0000313" key="6">
    <source>
        <dbReference type="EMBL" id="CAA9387426.1"/>
    </source>
</evidence>
<dbReference type="Gene3D" id="3.40.50.10740">
    <property type="entry name" value="Class I glutamine amidotransferase-like"/>
    <property type="match status" value="1"/>
</dbReference>